<dbReference type="PANTHER" id="PTHR43713:SF3">
    <property type="entry name" value="GLUTAMATE-1-SEMIALDEHYDE 2,1-AMINOMUTASE 1, CHLOROPLASTIC-RELATED"/>
    <property type="match status" value="1"/>
</dbReference>
<keyword evidence="7 8" id="KW-0627">Porphyrin biosynthesis</keyword>
<keyword evidence="5 8" id="KW-0663">Pyridoxal phosphate</keyword>
<dbReference type="NCBIfam" id="NF000818">
    <property type="entry name" value="PRK00062.1"/>
    <property type="match status" value="1"/>
</dbReference>
<comment type="cofactor">
    <cofactor evidence="2 8">
        <name>pyridoxal 5'-phosphate</name>
        <dbReference type="ChEBI" id="CHEBI:597326"/>
    </cofactor>
</comment>
<evidence type="ECO:0000256" key="8">
    <source>
        <dbReference type="HAMAP-Rule" id="MF_00375"/>
    </source>
</evidence>
<evidence type="ECO:0000313" key="10">
    <source>
        <dbReference type="Proteomes" id="UP001143747"/>
    </source>
</evidence>
<organism evidence="9 10">
    <name type="scientific">Methanogenium marinum</name>
    <dbReference type="NCBI Taxonomy" id="348610"/>
    <lineage>
        <taxon>Archaea</taxon>
        <taxon>Methanobacteriati</taxon>
        <taxon>Methanobacteriota</taxon>
        <taxon>Stenosarchaea group</taxon>
        <taxon>Methanomicrobia</taxon>
        <taxon>Methanomicrobiales</taxon>
        <taxon>Methanomicrobiaceae</taxon>
        <taxon>Methanogenium</taxon>
    </lineage>
</organism>
<comment type="similarity">
    <text evidence="4 8">Belongs to the class-III pyridoxal-phosphate-dependent aminotransferase family. HemL subfamily.</text>
</comment>
<dbReference type="GO" id="GO:0042286">
    <property type="term" value="F:glutamate-1-semialdehyde 2,1-aminomutase activity"/>
    <property type="evidence" value="ECO:0007669"/>
    <property type="project" value="UniProtKB-UniRule"/>
</dbReference>
<dbReference type="Proteomes" id="UP001143747">
    <property type="component" value="Unassembled WGS sequence"/>
</dbReference>
<evidence type="ECO:0000313" key="9">
    <source>
        <dbReference type="EMBL" id="MDE4907416.1"/>
    </source>
</evidence>
<dbReference type="Gene3D" id="3.90.1150.10">
    <property type="entry name" value="Aspartate Aminotransferase, domain 1"/>
    <property type="match status" value="1"/>
</dbReference>
<evidence type="ECO:0000256" key="4">
    <source>
        <dbReference type="ARBA" id="ARBA00008981"/>
    </source>
</evidence>
<dbReference type="GO" id="GO:0030170">
    <property type="term" value="F:pyridoxal phosphate binding"/>
    <property type="evidence" value="ECO:0007669"/>
    <property type="project" value="InterPro"/>
</dbReference>
<gene>
    <name evidence="8 9" type="primary">hemL</name>
    <name evidence="9" type="ORF">L0665_02115</name>
</gene>
<dbReference type="HAMAP" id="MF_00375">
    <property type="entry name" value="HemL_aminotrans_3"/>
    <property type="match status" value="1"/>
</dbReference>
<dbReference type="GO" id="GO:0005737">
    <property type="term" value="C:cytoplasm"/>
    <property type="evidence" value="ECO:0007669"/>
    <property type="project" value="UniProtKB-SubCell"/>
</dbReference>
<dbReference type="SUPFAM" id="SSF53383">
    <property type="entry name" value="PLP-dependent transferases"/>
    <property type="match status" value="1"/>
</dbReference>
<evidence type="ECO:0000256" key="3">
    <source>
        <dbReference type="ARBA" id="ARBA00004819"/>
    </source>
</evidence>
<feature type="modified residue" description="N6-(pyridoxal phosphate)lysine" evidence="8">
    <location>
        <position position="260"/>
    </location>
</feature>
<dbReference type="PANTHER" id="PTHR43713">
    <property type="entry name" value="GLUTAMATE-1-SEMIALDEHYDE 2,1-AMINOMUTASE"/>
    <property type="match status" value="1"/>
</dbReference>
<dbReference type="AlphaFoldDB" id="A0A9Q4KUC8"/>
<dbReference type="InterPro" id="IPR015424">
    <property type="entry name" value="PyrdxlP-dep_Trfase"/>
</dbReference>
<evidence type="ECO:0000256" key="1">
    <source>
        <dbReference type="ARBA" id="ARBA00001579"/>
    </source>
</evidence>
<dbReference type="EC" id="5.4.3.8" evidence="8"/>
<dbReference type="NCBIfam" id="TIGR00713">
    <property type="entry name" value="hemL"/>
    <property type="match status" value="1"/>
</dbReference>
<dbReference type="GO" id="GO:0006782">
    <property type="term" value="P:protoporphyrinogen IX biosynthetic process"/>
    <property type="evidence" value="ECO:0007669"/>
    <property type="project" value="UniProtKB-UniRule"/>
</dbReference>
<comment type="caution">
    <text evidence="9">The sequence shown here is derived from an EMBL/GenBank/DDBJ whole genome shotgun (WGS) entry which is preliminary data.</text>
</comment>
<dbReference type="PROSITE" id="PS00600">
    <property type="entry name" value="AA_TRANSFER_CLASS_3"/>
    <property type="match status" value="1"/>
</dbReference>
<dbReference type="RefSeq" id="WP_274924066.1">
    <property type="nucleotide sequence ID" value="NZ_JAKELO010000002.1"/>
</dbReference>
<sequence>MRSEELFAEAQTLMPGGVSSPVRAIKPYPFYTRSASGSHLLTEDGENLVDCCLGYGPLILGHAHPAVREAICSCTEGGWLYGTPAEKELILARMIVADHPSVDMVRFVSSGSEATMAAIRLARGFTNREDIIKIEGGFHGAHDGVLIKAGSGATTMGVPDSAGVIPDVVRHTLQVPYNDTEALSSLLENNDNVAAFILEPVLGNVGPVLPDENYLSEVRKITEEHDVLLILDEVITGYRLGIGGAQVKYGITPDLTTFGKIIGGGLPIGCFSGRRDIMAMTAPAGPVYQAGTFSGNPLSLSAGIACLQQLRDNPGVYSTLAENARAIGESIPSAKSDGFVNLGSMFKLFFRKTPPRDYREAKESDTEAFSVFWNKMIKKGIFLPPSQFETNFLSIAHTEEDVATIAGAYSECLS</sequence>
<evidence type="ECO:0000256" key="7">
    <source>
        <dbReference type="ARBA" id="ARBA00023244"/>
    </source>
</evidence>
<evidence type="ECO:0000256" key="5">
    <source>
        <dbReference type="ARBA" id="ARBA00022898"/>
    </source>
</evidence>
<comment type="subcellular location">
    <subcellularLocation>
        <location evidence="8">Cytoplasm</location>
    </subcellularLocation>
</comment>
<comment type="pathway">
    <text evidence="3">Porphyrin-containing compound metabolism; protoporphyrin-IX biosynthesis; 5-aminolevulinate from L-glutamyl-tRNA(Glu): step 2/2.</text>
</comment>
<reference evidence="9" key="1">
    <citation type="submission" date="2022-01" db="EMBL/GenBank/DDBJ databases">
        <title>Draft genome of Methanogenium marinum DSM 15558.</title>
        <authorList>
            <person name="Chen S.-C."/>
            <person name="You Y.-T."/>
        </authorList>
    </citation>
    <scope>NUCLEOTIDE SEQUENCE</scope>
    <source>
        <strain evidence="9">DSM 15558</strain>
    </source>
</reference>
<dbReference type="EMBL" id="JAKELO010000002">
    <property type="protein sequence ID" value="MDE4907416.1"/>
    <property type="molecule type" value="Genomic_DNA"/>
</dbReference>
<accession>A0A9Q4KUC8</accession>
<dbReference type="GO" id="GO:0008483">
    <property type="term" value="F:transaminase activity"/>
    <property type="evidence" value="ECO:0007669"/>
    <property type="project" value="InterPro"/>
</dbReference>
<dbReference type="InterPro" id="IPR015422">
    <property type="entry name" value="PyrdxlP-dep_Trfase_small"/>
</dbReference>
<dbReference type="InterPro" id="IPR015421">
    <property type="entry name" value="PyrdxlP-dep_Trfase_major"/>
</dbReference>
<keyword evidence="10" id="KW-1185">Reference proteome</keyword>
<dbReference type="Pfam" id="PF00202">
    <property type="entry name" value="Aminotran_3"/>
    <property type="match status" value="1"/>
</dbReference>
<comment type="catalytic activity">
    <reaction evidence="1 8">
        <text>(S)-4-amino-5-oxopentanoate = 5-aminolevulinate</text>
        <dbReference type="Rhea" id="RHEA:14265"/>
        <dbReference type="ChEBI" id="CHEBI:57501"/>
        <dbReference type="ChEBI" id="CHEBI:356416"/>
        <dbReference type="EC" id="5.4.3.8"/>
    </reaction>
</comment>
<dbReference type="InterPro" id="IPR049704">
    <property type="entry name" value="Aminotrans_3_PPA_site"/>
</dbReference>
<dbReference type="FunFam" id="3.40.640.10:FF:000021">
    <property type="entry name" value="Glutamate-1-semialdehyde 2,1-aminomutase"/>
    <property type="match status" value="1"/>
</dbReference>
<keyword evidence="6 8" id="KW-0413">Isomerase</keyword>
<evidence type="ECO:0000256" key="6">
    <source>
        <dbReference type="ARBA" id="ARBA00023235"/>
    </source>
</evidence>
<evidence type="ECO:0000256" key="2">
    <source>
        <dbReference type="ARBA" id="ARBA00001933"/>
    </source>
</evidence>
<protein>
    <recommendedName>
        <fullName evidence="8">Glutamate-1-semialdehyde 2,1-aminomutase</fullName>
        <shortName evidence="8">GSA</shortName>
        <ecNumber evidence="8">5.4.3.8</ecNumber>
    </recommendedName>
    <alternativeName>
        <fullName evidence="8">Glutamate-1-semialdehyde aminotransferase</fullName>
        <shortName evidence="8">GSA-AT</shortName>
    </alternativeName>
</protein>
<dbReference type="InterPro" id="IPR004639">
    <property type="entry name" value="4pyrrol_synth_GluAld_NH2Trfase"/>
</dbReference>
<dbReference type="InterPro" id="IPR005814">
    <property type="entry name" value="Aminotrans_3"/>
</dbReference>
<proteinExistence type="inferred from homology"/>
<dbReference type="CDD" id="cd00610">
    <property type="entry name" value="OAT_like"/>
    <property type="match status" value="1"/>
</dbReference>
<dbReference type="Gene3D" id="3.40.640.10">
    <property type="entry name" value="Type I PLP-dependent aspartate aminotransferase-like (Major domain)"/>
    <property type="match status" value="1"/>
</dbReference>
<name>A0A9Q4KUC8_9EURY</name>
<keyword evidence="8" id="KW-0963">Cytoplasm</keyword>